<proteinExistence type="predicted"/>
<comment type="caution">
    <text evidence="1">The sequence shown here is derived from an EMBL/GenBank/DDBJ whole genome shotgun (WGS) entry which is preliminary data.</text>
</comment>
<evidence type="ECO:0000313" key="2">
    <source>
        <dbReference type="Proteomes" id="UP001372338"/>
    </source>
</evidence>
<keyword evidence="2" id="KW-1185">Reference proteome</keyword>
<accession>A0AAN9HMM1</accession>
<protein>
    <submittedName>
        <fullName evidence="1">Uncharacterized protein</fullName>
    </submittedName>
</protein>
<gene>
    <name evidence="1" type="ORF">RIF29_39581</name>
</gene>
<name>A0AAN9HMM1_CROPI</name>
<sequence length="73" mass="8634">MTDQPLKFSFELRRKMSFKEKKECMDIKSIPQFLDTNTAILFCPKQASCKTECKSLQLIACLVLRWRRKATLF</sequence>
<reference evidence="1 2" key="1">
    <citation type="submission" date="2024-01" db="EMBL/GenBank/DDBJ databases">
        <title>The genomes of 5 underutilized Papilionoideae crops provide insights into root nodulation and disease resistanc.</title>
        <authorList>
            <person name="Yuan L."/>
        </authorList>
    </citation>
    <scope>NUCLEOTIDE SEQUENCE [LARGE SCALE GENOMIC DNA]</scope>
    <source>
        <strain evidence="1">ZHUSHIDOU_FW_LH</strain>
        <tissue evidence="1">Leaf</tissue>
    </source>
</reference>
<dbReference type="Proteomes" id="UP001372338">
    <property type="component" value="Unassembled WGS sequence"/>
</dbReference>
<evidence type="ECO:0000313" key="1">
    <source>
        <dbReference type="EMBL" id="KAK7244755.1"/>
    </source>
</evidence>
<dbReference type="EMBL" id="JAYWIO010000008">
    <property type="protein sequence ID" value="KAK7244755.1"/>
    <property type="molecule type" value="Genomic_DNA"/>
</dbReference>
<organism evidence="1 2">
    <name type="scientific">Crotalaria pallida</name>
    <name type="common">Smooth rattlebox</name>
    <name type="synonym">Crotalaria striata</name>
    <dbReference type="NCBI Taxonomy" id="3830"/>
    <lineage>
        <taxon>Eukaryota</taxon>
        <taxon>Viridiplantae</taxon>
        <taxon>Streptophyta</taxon>
        <taxon>Embryophyta</taxon>
        <taxon>Tracheophyta</taxon>
        <taxon>Spermatophyta</taxon>
        <taxon>Magnoliopsida</taxon>
        <taxon>eudicotyledons</taxon>
        <taxon>Gunneridae</taxon>
        <taxon>Pentapetalae</taxon>
        <taxon>rosids</taxon>
        <taxon>fabids</taxon>
        <taxon>Fabales</taxon>
        <taxon>Fabaceae</taxon>
        <taxon>Papilionoideae</taxon>
        <taxon>50 kb inversion clade</taxon>
        <taxon>genistoids sensu lato</taxon>
        <taxon>core genistoids</taxon>
        <taxon>Crotalarieae</taxon>
        <taxon>Crotalaria</taxon>
    </lineage>
</organism>
<dbReference type="AlphaFoldDB" id="A0AAN9HMM1"/>